<reference evidence="1 2" key="2">
    <citation type="submission" date="2018-06" db="EMBL/GenBank/DDBJ databases">
        <title>Metagenomic assembly of (sub)arctic Cyanobacteria and their associated microbiome from non-axenic cultures.</title>
        <authorList>
            <person name="Baurain D."/>
        </authorList>
    </citation>
    <scope>NUCLEOTIDE SEQUENCE [LARGE SCALE GENOMIC DNA]</scope>
    <source>
        <strain evidence="1">ULC027bin1</strain>
    </source>
</reference>
<sequence length="250" mass="28394">MGLTSYVRSVLNSAVSPYGYELIQSSKLHDLKERFGTLPRYTSSPLPEGASSYLCHRNPQLEALRDRYSAFDKSVTHPLVWKDTHVQPDDILYFRGDNAYVWQLKGQNMTDTAYGLTAYYVKSIDTLGLLSQLREDSFFGNFTFDIDSKLISRDLLDSIVEIYFLEKHLNISCTKNLTILDIGAGYGRLAHRMIRAFPNIQNYLCTDGVAVSSFIAEYYLQFRSLDSKAKSVPLDEIDSVLNDLNIRLVG</sequence>
<evidence type="ECO:0000313" key="2">
    <source>
        <dbReference type="Proteomes" id="UP000249794"/>
    </source>
</evidence>
<dbReference type="AlphaFoldDB" id="A0A2W4YU52"/>
<organism evidence="1 2">
    <name type="scientific">Phormidesmis priestleyi</name>
    <dbReference type="NCBI Taxonomy" id="268141"/>
    <lineage>
        <taxon>Bacteria</taxon>
        <taxon>Bacillati</taxon>
        <taxon>Cyanobacteriota</taxon>
        <taxon>Cyanophyceae</taxon>
        <taxon>Leptolyngbyales</taxon>
        <taxon>Leptolyngbyaceae</taxon>
        <taxon>Phormidesmis</taxon>
    </lineage>
</organism>
<evidence type="ECO:0008006" key="3">
    <source>
        <dbReference type="Google" id="ProtNLM"/>
    </source>
</evidence>
<dbReference type="EMBL" id="QBMP01000187">
    <property type="protein sequence ID" value="PZO50471.1"/>
    <property type="molecule type" value="Genomic_DNA"/>
</dbReference>
<gene>
    <name evidence="1" type="ORF">DCF15_15765</name>
</gene>
<dbReference type="SUPFAM" id="SSF53335">
    <property type="entry name" value="S-adenosyl-L-methionine-dependent methyltransferases"/>
    <property type="match status" value="1"/>
</dbReference>
<dbReference type="InterPro" id="IPR029063">
    <property type="entry name" value="SAM-dependent_MTases_sf"/>
</dbReference>
<name>A0A2W4YU52_9CYAN</name>
<evidence type="ECO:0000313" key="1">
    <source>
        <dbReference type="EMBL" id="PZO50471.1"/>
    </source>
</evidence>
<proteinExistence type="predicted"/>
<accession>A0A2W4YU52</accession>
<dbReference type="Proteomes" id="UP000249794">
    <property type="component" value="Unassembled WGS sequence"/>
</dbReference>
<comment type="caution">
    <text evidence="1">The sequence shown here is derived from an EMBL/GenBank/DDBJ whole genome shotgun (WGS) entry which is preliminary data.</text>
</comment>
<protein>
    <recommendedName>
        <fullName evidence="3">Sugar O-methyltransferase</fullName>
    </recommendedName>
</protein>
<reference evidence="2" key="1">
    <citation type="submission" date="2018-04" db="EMBL/GenBank/DDBJ databases">
        <authorList>
            <person name="Cornet L."/>
        </authorList>
    </citation>
    <scope>NUCLEOTIDE SEQUENCE [LARGE SCALE GENOMIC DNA]</scope>
</reference>